<dbReference type="EMBL" id="JAWDGP010007871">
    <property type="protein sequence ID" value="KAK3701953.1"/>
    <property type="molecule type" value="Genomic_DNA"/>
</dbReference>
<keyword evidence="2 3" id="KW-0326">Glycosidase</keyword>
<dbReference type="InterPro" id="IPR001223">
    <property type="entry name" value="Glyco_hydro18_cat"/>
</dbReference>
<accession>A0AAE0XQU2</accession>
<evidence type="ECO:0000256" key="1">
    <source>
        <dbReference type="ARBA" id="ARBA00022801"/>
    </source>
</evidence>
<dbReference type="SMART" id="SM00636">
    <property type="entry name" value="Glyco_18"/>
    <property type="match status" value="1"/>
</dbReference>
<sequence length="278" mass="31724">MFTMAKCSVTCPGWLSVFIFLAVFVSRCPLAYGKKIFCYYSSFAYNRHGQGNFLPENINPHLCTHIIYAFVGISFDGKGLVPFNDNDQGPKGLYSRTLALKKENSNLKVLLAVGGWLIGSDSFVPVVRSEKTRATWIQCVLVYLRRHGFDGFDMDWEFPATRGSPPQDKFRFTQLMKELYEAFVKESTHTGKEKLLLTMATASGAYYISQSYEAGKIIHYLDYMLLMTYNYHGQWEKFTGHHSGLHPHRHDPKYGEKSQLYQVCRSRLVGKAVAGFSR</sequence>
<dbReference type="InterPro" id="IPR050314">
    <property type="entry name" value="Glycosyl_Hydrlase_18"/>
</dbReference>
<dbReference type="InterPro" id="IPR017853">
    <property type="entry name" value="GH"/>
</dbReference>
<evidence type="ECO:0000256" key="4">
    <source>
        <dbReference type="RuleBase" id="RU004453"/>
    </source>
</evidence>
<evidence type="ECO:0000256" key="3">
    <source>
        <dbReference type="RuleBase" id="RU000489"/>
    </source>
</evidence>
<feature type="domain" description="GH18" evidence="5">
    <location>
        <begin position="34"/>
        <end position="278"/>
    </location>
</feature>
<evidence type="ECO:0000313" key="7">
    <source>
        <dbReference type="Proteomes" id="UP001283361"/>
    </source>
</evidence>
<organism evidence="6 7">
    <name type="scientific">Elysia crispata</name>
    <name type="common">lettuce slug</name>
    <dbReference type="NCBI Taxonomy" id="231223"/>
    <lineage>
        <taxon>Eukaryota</taxon>
        <taxon>Metazoa</taxon>
        <taxon>Spiralia</taxon>
        <taxon>Lophotrochozoa</taxon>
        <taxon>Mollusca</taxon>
        <taxon>Gastropoda</taxon>
        <taxon>Heterobranchia</taxon>
        <taxon>Euthyneura</taxon>
        <taxon>Panpulmonata</taxon>
        <taxon>Sacoglossa</taxon>
        <taxon>Placobranchoidea</taxon>
        <taxon>Plakobranchidae</taxon>
        <taxon>Elysia</taxon>
    </lineage>
</organism>
<comment type="similarity">
    <text evidence="4">Belongs to the glycosyl hydrolase 18 family.</text>
</comment>
<dbReference type="PROSITE" id="PS51910">
    <property type="entry name" value="GH18_2"/>
    <property type="match status" value="1"/>
</dbReference>
<dbReference type="GO" id="GO:0008061">
    <property type="term" value="F:chitin binding"/>
    <property type="evidence" value="ECO:0007669"/>
    <property type="project" value="InterPro"/>
</dbReference>
<dbReference type="GO" id="GO:0004568">
    <property type="term" value="F:chitinase activity"/>
    <property type="evidence" value="ECO:0007669"/>
    <property type="project" value="TreeGrafter"/>
</dbReference>
<protein>
    <recommendedName>
        <fullName evidence="5">GH18 domain-containing protein</fullName>
    </recommendedName>
</protein>
<evidence type="ECO:0000256" key="2">
    <source>
        <dbReference type="ARBA" id="ARBA00023295"/>
    </source>
</evidence>
<evidence type="ECO:0000313" key="6">
    <source>
        <dbReference type="EMBL" id="KAK3701953.1"/>
    </source>
</evidence>
<dbReference type="Pfam" id="PF00704">
    <property type="entry name" value="Glyco_hydro_18"/>
    <property type="match status" value="1"/>
</dbReference>
<gene>
    <name evidence="6" type="ORF">RRG08_017844</name>
</gene>
<dbReference type="SUPFAM" id="SSF51445">
    <property type="entry name" value="(Trans)glycosidases"/>
    <property type="match status" value="1"/>
</dbReference>
<dbReference type="GO" id="GO:0005975">
    <property type="term" value="P:carbohydrate metabolic process"/>
    <property type="evidence" value="ECO:0007669"/>
    <property type="project" value="InterPro"/>
</dbReference>
<dbReference type="InterPro" id="IPR011583">
    <property type="entry name" value="Chitinase_II/V-like_cat"/>
</dbReference>
<dbReference type="Proteomes" id="UP001283361">
    <property type="component" value="Unassembled WGS sequence"/>
</dbReference>
<keyword evidence="1 3" id="KW-0378">Hydrolase</keyword>
<name>A0AAE0XQU2_9GAST</name>
<keyword evidence="7" id="KW-1185">Reference proteome</keyword>
<dbReference type="PANTHER" id="PTHR11177">
    <property type="entry name" value="CHITINASE"/>
    <property type="match status" value="1"/>
</dbReference>
<reference evidence="6" key="1">
    <citation type="journal article" date="2023" name="G3 (Bethesda)">
        <title>A reference genome for the long-term kleptoplast-retaining sea slug Elysia crispata morphotype clarki.</title>
        <authorList>
            <person name="Eastman K.E."/>
            <person name="Pendleton A.L."/>
            <person name="Shaikh M.A."/>
            <person name="Suttiyut T."/>
            <person name="Ogas R."/>
            <person name="Tomko P."/>
            <person name="Gavelis G."/>
            <person name="Widhalm J.R."/>
            <person name="Wisecaver J.H."/>
        </authorList>
    </citation>
    <scope>NUCLEOTIDE SEQUENCE</scope>
    <source>
        <strain evidence="6">ECLA1</strain>
    </source>
</reference>
<evidence type="ECO:0000259" key="5">
    <source>
        <dbReference type="PROSITE" id="PS51910"/>
    </source>
</evidence>
<dbReference type="PANTHER" id="PTHR11177:SF317">
    <property type="entry name" value="CHITINASE 12-RELATED"/>
    <property type="match status" value="1"/>
</dbReference>
<dbReference type="PROSITE" id="PS01095">
    <property type="entry name" value="GH18_1"/>
    <property type="match status" value="1"/>
</dbReference>
<dbReference type="InterPro" id="IPR001579">
    <property type="entry name" value="Glyco_hydro_18_chit_AS"/>
</dbReference>
<dbReference type="GO" id="GO:0006032">
    <property type="term" value="P:chitin catabolic process"/>
    <property type="evidence" value="ECO:0007669"/>
    <property type="project" value="TreeGrafter"/>
</dbReference>
<dbReference type="AlphaFoldDB" id="A0AAE0XQU2"/>
<proteinExistence type="inferred from homology"/>
<dbReference type="GO" id="GO:0005576">
    <property type="term" value="C:extracellular region"/>
    <property type="evidence" value="ECO:0007669"/>
    <property type="project" value="TreeGrafter"/>
</dbReference>
<dbReference type="Gene3D" id="3.20.20.80">
    <property type="entry name" value="Glycosidases"/>
    <property type="match status" value="1"/>
</dbReference>
<comment type="caution">
    <text evidence="6">The sequence shown here is derived from an EMBL/GenBank/DDBJ whole genome shotgun (WGS) entry which is preliminary data.</text>
</comment>